<reference evidence="2" key="1">
    <citation type="submission" date="2019-09" db="UniProtKB">
        <authorList>
            <consortium name="WormBaseParasite"/>
        </authorList>
    </citation>
    <scope>IDENTIFICATION</scope>
</reference>
<protein>
    <submittedName>
        <fullName evidence="2">Zf-RVT domain-containing protein</fullName>
    </submittedName>
</protein>
<organism evidence="1 2">
    <name type="scientific">Heligmosomoides polygyrus</name>
    <name type="common">Parasitic roundworm</name>
    <dbReference type="NCBI Taxonomy" id="6339"/>
    <lineage>
        <taxon>Eukaryota</taxon>
        <taxon>Metazoa</taxon>
        <taxon>Ecdysozoa</taxon>
        <taxon>Nematoda</taxon>
        <taxon>Chromadorea</taxon>
        <taxon>Rhabditida</taxon>
        <taxon>Rhabditina</taxon>
        <taxon>Rhabditomorpha</taxon>
        <taxon>Strongyloidea</taxon>
        <taxon>Heligmosomidae</taxon>
        <taxon>Heligmosomoides</taxon>
    </lineage>
</organism>
<proteinExistence type="predicted"/>
<keyword evidence="1" id="KW-1185">Reference proteome</keyword>
<dbReference type="Proteomes" id="UP000050761">
    <property type="component" value="Unassembled WGS sequence"/>
</dbReference>
<name>A0A183GDL3_HELPZ</name>
<evidence type="ECO:0000313" key="1">
    <source>
        <dbReference type="Proteomes" id="UP000050761"/>
    </source>
</evidence>
<accession>A0A183GDL3</accession>
<evidence type="ECO:0000313" key="2">
    <source>
        <dbReference type="WBParaSite" id="HPBE_0002034501-mRNA-1"/>
    </source>
</evidence>
<sequence>LVQRTFKLRSGEVEKAKAVVDAHRRIIGSESLRTLLQMQSPQVVDAVHFMPTVTVGNAAKSLAELVIATPASFSYIVPSDDLPAVSAKESIVVKRRTGPSIVKAVKPHKVRPVASVRPMASGQLIRLPTEEALDADHNLLNANGVEIVLPSSENNEFVCSFHDDENNAAVTDARWVIDRIAHLRLNNVSTGLSTTPQTKGTGVLVSVDNAQAMSPSAAVAQNEHCMHCDIHISWLVAAMMATVCRRINLCYSSFNSGAVPVEREHWRKLLLYRFTSQNVGKAPCARCETALSRCLGLLSAHLDSPSSPAVVSNAYPTQRQHIEHPGENRVQDRLDWVLAIDARIVFIIASVVIGYHELMSALKESSLLVGCLSAEHWSSLSFLCVREQTMKKDEINEEVTISNDLLHIHESCNE</sequence>
<dbReference type="WBParaSite" id="HPBE_0002034501-mRNA-1">
    <property type="protein sequence ID" value="HPBE_0002034501-mRNA-1"/>
    <property type="gene ID" value="HPBE_0002034501"/>
</dbReference>
<dbReference type="AlphaFoldDB" id="A0A183GDL3"/>